<evidence type="ECO:0008006" key="3">
    <source>
        <dbReference type="Google" id="ProtNLM"/>
    </source>
</evidence>
<proteinExistence type="predicted"/>
<dbReference type="RefSeq" id="WP_196937087.1">
    <property type="nucleotide sequence ID" value="NZ_MU158698.1"/>
</dbReference>
<gene>
    <name evidence="1" type="ORF">C4F49_16290</name>
</gene>
<protein>
    <recommendedName>
        <fullName evidence="3">NlpE N-terminal domain-containing protein</fullName>
    </recommendedName>
</protein>
<dbReference type="AlphaFoldDB" id="A0A928YTK9"/>
<dbReference type="EMBL" id="PRDK01000009">
    <property type="protein sequence ID" value="MBE8715243.1"/>
    <property type="molecule type" value="Genomic_DNA"/>
</dbReference>
<organism evidence="1 2">
    <name type="scientific">Sphingobacterium hungaricum</name>
    <dbReference type="NCBI Taxonomy" id="2082723"/>
    <lineage>
        <taxon>Bacteria</taxon>
        <taxon>Pseudomonadati</taxon>
        <taxon>Bacteroidota</taxon>
        <taxon>Sphingobacteriia</taxon>
        <taxon>Sphingobacteriales</taxon>
        <taxon>Sphingobacteriaceae</taxon>
        <taxon>Sphingobacterium</taxon>
    </lineage>
</organism>
<evidence type="ECO:0000313" key="2">
    <source>
        <dbReference type="Proteomes" id="UP000616201"/>
    </source>
</evidence>
<name>A0A928YTK9_9SPHI</name>
<evidence type="ECO:0000313" key="1">
    <source>
        <dbReference type="EMBL" id="MBE8715243.1"/>
    </source>
</evidence>
<reference evidence="1" key="1">
    <citation type="submission" date="2018-02" db="EMBL/GenBank/DDBJ databases">
        <authorList>
            <person name="Vasarhelyi B.M."/>
            <person name="Deshmukh S."/>
            <person name="Balint B."/>
            <person name="Kukolya J."/>
        </authorList>
    </citation>
    <scope>NUCLEOTIDE SEQUENCE</scope>
    <source>
        <strain evidence="1">KB22</strain>
    </source>
</reference>
<keyword evidence="2" id="KW-1185">Reference proteome</keyword>
<accession>A0A928YTK9</accession>
<dbReference type="Proteomes" id="UP000616201">
    <property type="component" value="Unassembled WGS sequence"/>
</dbReference>
<comment type="caution">
    <text evidence="1">The sequence shown here is derived from an EMBL/GenBank/DDBJ whole genome shotgun (WGS) entry which is preliminary data.</text>
</comment>
<sequence>MKLVLFNPYTKTTDTMQNQISKIASYFLITGLFFSCNEQKPKESASTEVASEASLSTAETQNYDYAKNGDTIHLSICDTNNMIVGDLVYRLKEKDANIGKIQGEFKDSILFADYTFKSEGVTSVRQVAFKKVGNGLVEGYGDVEESNGKFVFKNPENLNFSDGLILEKTSN</sequence>